<evidence type="ECO:0000256" key="5">
    <source>
        <dbReference type="SAM" id="Coils"/>
    </source>
</evidence>
<feature type="compositionally biased region" description="Polar residues" evidence="6">
    <location>
        <begin position="321"/>
        <end position="333"/>
    </location>
</feature>
<dbReference type="PANTHER" id="PTHR21277">
    <property type="entry name" value="TRANSCRIPTIONAL ADAPTER 1"/>
    <property type="match status" value="1"/>
</dbReference>
<comment type="caution">
    <text evidence="7">The sequence shown here is derived from an EMBL/GenBank/DDBJ whole genome shotgun (WGS) entry which is preliminary data.</text>
</comment>
<dbReference type="Proteomes" id="UP000620104">
    <property type="component" value="Unassembled WGS sequence"/>
</dbReference>
<evidence type="ECO:0000313" key="8">
    <source>
        <dbReference type="Proteomes" id="UP000620104"/>
    </source>
</evidence>
<evidence type="ECO:0008006" key="9">
    <source>
        <dbReference type="Google" id="ProtNLM"/>
    </source>
</evidence>
<dbReference type="Pfam" id="PF12767">
    <property type="entry name" value="SAGA-Tad1"/>
    <property type="match status" value="1"/>
</dbReference>
<evidence type="ECO:0000256" key="4">
    <source>
        <dbReference type="ARBA" id="ARBA00023242"/>
    </source>
</evidence>
<dbReference type="GO" id="GO:0005634">
    <property type="term" value="C:nucleus"/>
    <property type="evidence" value="ECO:0007669"/>
    <property type="project" value="UniProtKB-SubCell"/>
</dbReference>
<feature type="region of interest" description="Disordered" evidence="6">
    <location>
        <begin position="507"/>
        <end position="534"/>
    </location>
</feature>
<dbReference type="AlphaFoldDB" id="A0A8H3TXR4"/>
<keyword evidence="5" id="KW-0175">Coiled coil</keyword>
<organism evidence="7 8">
    <name type="scientific">Naganishia liquefaciens</name>
    <dbReference type="NCBI Taxonomy" id="104408"/>
    <lineage>
        <taxon>Eukaryota</taxon>
        <taxon>Fungi</taxon>
        <taxon>Dikarya</taxon>
        <taxon>Basidiomycota</taxon>
        <taxon>Agaricomycotina</taxon>
        <taxon>Tremellomycetes</taxon>
        <taxon>Filobasidiales</taxon>
        <taxon>Filobasidiaceae</taxon>
        <taxon>Naganishia</taxon>
    </lineage>
</organism>
<keyword evidence="4" id="KW-0539">Nucleus</keyword>
<evidence type="ECO:0000313" key="7">
    <source>
        <dbReference type="EMBL" id="GHJ88851.1"/>
    </source>
</evidence>
<proteinExistence type="predicted"/>
<dbReference type="InterPro" id="IPR024738">
    <property type="entry name" value="Hfi1/Tada1"/>
</dbReference>
<dbReference type="GO" id="GO:0003713">
    <property type="term" value="F:transcription coactivator activity"/>
    <property type="evidence" value="ECO:0007669"/>
    <property type="project" value="TreeGrafter"/>
</dbReference>
<reference evidence="7" key="1">
    <citation type="submission" date="2020-07" db="EMBL/GenBank/DDBJ databases">
        <title>Draft Genome Sequence of a Deep-Sea Yeast, Naganishia (Cryptococcus) liquefaciens strain N6.</title>
        <authorList>
            <person name="Han Y.W."/>
            <person name="Kajitani R."/>
            <person name="Morimoto H."/>
            <person name="Parhat M."/>
            <person name="Tsubouchi H."/>
            <person name="Bakenova O."/>
            <person name="Ogata M."/>
            <person name="Argunhan B."/>
            <person name="Aoki R."/>
            <person name="Kajiwara S."/>
            <person name="Itoh T."/>
            <person name="Iwasaki H."/>
        </authorList>
    </citation>
    <scope>NUCLEOTIDE SEQUENCE</scope>
    <source>
        <strain evidence="7">N6</strain>
    </source>
</reference>
<accession>A0A8H3TXR4</accession>
<evidence type="ECO:0000256" key="6">
    <source>
        <dbReference type="SAM" id="MobiDB-lite"/>
    </source>
</evidence>
<evidence type="ECO:0000256" key="1">
    <source>
        <dbReference type="ARBA" id="ARBA00004123"/>
    </source>
</evidence>
<keyword evidence="3" id="KW-0804">Transcription</keyword>
<keyword evidence="8" id="KW-1185">Reference proteome</keyword>
<dbReference type="OrthoDB" id="10264870at2759"/>
<comment type="subcellular location">
    <subcellularLocation>
        <location evidence="1">Nucleus</location>
    </subcellularLocation>
</comment>
<evidence type="ECO:0000256" key="2">
    <source>
        <dbReference type="ARBA" id="ARBA00023015"/>
    </source>
</evidence>
<name>A0A8H3TXR4_9TREE</name>
<dbReference type="GO" id="GO:0000124">
    <property type="term" value="C:SAGA complex"/>
    <property type="evidence" value="ECO:0007669"/>
    <property type="project" value="UniProtKB-ARBA"/>
</dbReference>
<dbReference type="EMBL" id="BLZA01000032">
    <property type="protein sequence ID" value="GHJ88851.1"/>
    <property type="molecule type" value="Genomic_DNA"/>
</dbReference>
<feature type="coiled-coil region" evidence="5">
    <location>
        <begin position="417"/>
        <end position="444"/>
    </location>
</feature>
<feature type="region of interest" description="Disordered" evidence="6">
    <location>
        <begin position="295"/>
        <end position="388"/>
    </location>
</feature>
<gene>
    <name evidence="7" type="ORF">NliqN6_5253</name>
</gene>
<protein>
    <recommendedName>
        <fullName evidence="9">Transcriptional regulator of RNA polII, SAGA, subunit-domain-containing protein</fullName>
    </recommendedName>
</protein>
<sequence>MSSSVLYPSPIKMNGVRSGSHLGSNGDVSHDPILSSPEQVLHVGNGIKEQFYRIDTLELKKRLLSSIVGEEEATEYWQTLAQFLKGKMRRDEFERLVKPVLETPHQRLLHNQLLMAIMYNATSPLPIALTPTLPSDPSQSMLLQSESLPSANSLKRTLDESEAADIIQPKSRVRQWALSLPRSERRKIKVLHDMEGRYGSKDWCEMSRGWQGRGRVRSTDTLAQTEALRQTDSALCMTMRAIPPVSDLDSRIRNMAYLYGLQEGIADELGSFMSIALEYHMNNLISSAIELKRQSVHEDKEPSMQSAAMDADTKVEMPEAQPQQSPDNVSDSLQAEAGDDENRREETHPAEAGPSEPVAKDDTAKVSQPADSAASGTRKPPRDGVGTITLSLGDLEDFFTVAPHSHPHVGSATYRLRNGLARAVEEQERLAEELMKQRNAETEDDLAGHATFTIVGSAESARSAVASSSATTPQPATRSATPLSIYRKGAPSVLPNIPIPKIEISTAESGSKSGATPIPAAQAVPYSPNTPRAPTIGEGGIVISRSTRSTLTSNPTEAFRAEMEARGILKSMDRAAGSHGGVANAHSVSDLNGNAEGSELAERQLHGHHWNYVDPAVILKDILG</sequence>
<dbReference type="GO" id="GO:0006357">
    <property type="term" value="P:regulation of transcription by RNA polymerase II"/>
    <property type="evidence" value="ECO:0007669"/>
    <property type="project" value="TreeGrafter"/>
</dbReference>
<feature type="compositionally biased region" description="Basic and acidic residues" evidence="6">
    <location>
        <begin position="340"/>
        <end position="349"/>
    </location>
</feature>
<evidence type="ECO:0000256" key="3">
    <source>
        <dbReference type="ARBA" id="ARBA00023163"/>
    </source>
</evidence>
<keyword evidence="2" id="KW-0805">Transcription regulation</keyword>
<dbReference type="PANTHER" id="PTHR21277:SF5">
    <property type="entry name" value="TRANSCRIPTIONAL ADAPTER 1"/>
    <property type="match status" value="1"/>
</dbReference>